<name>A0A8J5RY00_ZIZPA</name>
<keyword evidence="2" id="KW-1185">Reference proteome</keyword>
<comment type="caution">
    <text evidence="1">The sequence shown here is derived from an EMBL/GenBank/DDBJ whole genome shotgun (WGS) entry which is preliminary data.</text>
</comment>
<sequence>MIVRKQVKLTGVADSLVVVVLSRSALVPLAKGWTPCGDIVFWDSDFVVPSHSSFRLESGTHWLVGTNAL</sequence>
<evidence type="ECO:0000313" key="1">
    <source>
        <dbReference type="EMBL" id="KAG8056497.1"/>
    </source>
</evidence>
<protein>
    <submittedName>
        <fullName evidence="1">Uncharacterized protein</fullName>
    </submittedName>
</protein>
<accession>A0A8J5RY00</accession>
<proteinExistence type="predicted"/>
<evidence type="ECO:0000313" key="2">
    <source>
        <dbReference type="Proteomes" id="UP000729402"/>
    </source>
</evidence>
<gene>
    <name evidence="1" type="ORF">GUJ93_ZPchr0002g25183</name>
</gene>
<dbReference type="Proteomes" id="UP000729402">
    <property type="component" value="Unassembled WGS sequence"/>
</dbReference>
<organism evidence="1 2">
    <name type="scientific">Zizania palustris</name>
    <name type="common">Northern wild rice</name>
    <dbReference type="NCBI Taxonomy" id="103762"/>
    <lineage>
        <taxon>Eukaryota</taxon>
        <taxon>Viridiplantae</taxon>
        <taxon>Streptophyta</taxon>
        <taxon>Embryophyta</taxon>
        <taxon>Tracheophyta</taxon>
        <taxon>Spermatophyta</taxon>
        <taxon>Magnoliopsida</taxon>
        <taxon>Liliopsida</taxon>
        <taxon>Poales</taxon>
        <taxon>Poaceae</taxon>
        <taxon>BOP clade</taxon>
        <taxon>Oryzoideae</taxon>
        <taxon>Oryzeae</taxon>
        <taxon>Zizaniinae</taxon>
        <taxon>Zizania</taxon>
    </lineage>
</organism>
<reference evidence="1" key="1">
    <citation type="journal article" date="2021" name="bioRxiv">
        <title>Whole Genome Assembly and Annotation of Northern Wild Rice, Zizania palustris L., Supports a Whole Genome Duplication in the Zizania Genus.</title>
        <authorList>
            <person name="Haas M."/>
            <person name="Kono T."/>
            <person name="Macchietto M."/>
            <person name="Millas R."/>
            <person name="McGilp L."/>
            <person name="Shao M."/>
            <person name="Duquette J."/>
            <person name="Hirsch C.N."/>
            <person name="Kimball J."/>
        </authorList>
    </citation>
    <scope>NUCLEOTIDE SEQUENCE</scope>
    <source>
        <tissue evidence="1">Fresh leaf tissue</tissue>
    </source>
</reference>
<dbReference type="EMBL" id="JAAALK010000287">
    <property type="protein sequence ID" value="KAG8056497.1"/>
    <property type="molecule type" value="Genomic_DNA"/>
</dbReference>
<dbReference type="AlphaFoldDB" id="A0A8J5RY00"/>
<reference evidence="1" key="2">
    <citation type="submission" date="2021-02" db="EMBL/GenBank/DDBJ databases">
        <authorList>
            <person name="Kimball J.A."/>
            <person name="Haas M.W."/>
            <person name="Macchietto M."/>
            <person name="Kono T."/>
            <person name="Duquette J."/>
            <person name="Shao M."/>
        </authorList>
    </citation>
    <scope>NUCLEOTIDE SEQUENCE</scope>
    <source>
        <tissue evidence="1">Fresh leaf tissue</tissue>
    </source>
</reference>